<proteinExistence type="predicted"/>
<evidence type="ECO:0000313" key="1">
    <source>
        <dbReference type="EMBL" id="KAA8831645.1"/>
    </source>
</evidence>
<evidence type="ECO:0008006" key="3">
    <source>
        <dbReference type="Google" id="ProtNLM"/>
    </source>
</evidence>
<protein>
    <recommendedName>
        <fullName evidence="3">Head fiber protein</fullName>
    </recommendedName>
</protein>
<name>A0A5M9ZVV3_9BIFI</name>
<dbReference type="Proteomes" id="UP000412028">
    <property type="component" value="Unassembled WGS sequence"/>
</dbReference>
<comment type="caution">
    <text evidence="1">The sequence shown here is derived from an EMBL/GenBank/DDBJ whole genome shotgun (WGS) entry which is preliminary data.</text>
</comment>
<reference evidence="1 2" key="1">
    <citation type="journal article" date="2019" name="Syst. Appl. Microbiol.">
        <title>Characterization of Bifidobacterium species in feaces of the Egyptian fruit bat: Description of B. vespertilionis sp. nov. and B. rousetti sp. nov.</title>
        <authorList>
            <person name="Modesto M."/>
            <person name="Satti M."/>
            <person name="Watanabe K."/>
            <person name="Puglisi E."/>
            <person name="Morelli L."/>
            <person name="Huang C.-H."/>
            <person name="Liou J.-S."/>
            <person name="Miyashita M."/>
            <person name="Tamura T."/>
            <person name="Saito S."/>
            <person name="Mori K."/>
            <person name="Huang L."/>
            <person name="Sciavilla P."/>
            <person name="Sandri C."/>
            <person name="Spiezio C."/>
            <person name="Vitali F."/>
            <person name="Cavalieri D."/>
            <person name="Perpetuini G."/>
            <person name="Tofalo R."/>
            <person name="Bonetti A."/>
            <person name="Arita M."/>
            <person name="Mattarelli P."/>
        </authorList>
    </citation>
    <scope>NUCLEOTIDE SEQUENCE [LARGE SCALE GENOMIC DNA]</scope>
    <source>
        <strain evidence="1 2">RST7</strain>
    </source>
</reference>
<sequence>MALENQVRDTGLVTIEDKQDWLVSKRSGGVRTVTIDLDTFKVDDEDKLAQYVTGTGDRATVIYIRSGIPLARITDSGAYGPFDPDATDGRQLGVAGFLESMLAVSITFSGWELVKGDQVGMRYRGDIRKELLPVEIPDGTTVEGDIYDVPEEGPVTHLSAVAGGAATPGAGSITSAMLAKGAVNTNALGDKQVTAAKLADGVTPTWANLGGKPAAHAAIADVAGDGTVTPATVNAILAALRTYGIVANK</sequence>
<dbReference type="OrthoDB" id="5197973at2"/>
<accession>A0A5M9ZVV3</accession>
<dbReference type="RefSeq" id="WP_150380818.1">
    <property type="nucleotide sequence ID" value="NZ_RZUI01000002.1"/>
</dbReference>
<gene>
    <name evidence="1" type="ORF">EMO89_02670</name>
</gene>
<organism evidence="1 2">
    <name type="scientific">Bifidobacterium tissieri</name>
    <dbReference type="NCBI Taxonomy" id="1630162"/>
    <lineage>
        <taxon>Bacteria</taxon>
        <taxon>Bacillati</taxon>
        <taxon>Actinomycetota</taxon>
        <taxon>Actinomycetes</taxon>
        <taxon>Bifidobacteriales</taxon>
        <taxon>Bifidobacteriaceae</taxon>
        <taxon>Bifidobacterium</taxon>
    </lineage>
</organism>
<dbReference type="EMBL" id="RZUI01000002">
    <property type="protein sequence ID" value="KAA8831645.1"/>
    <property type="molecule type" value="Genomic_DNA"/>
</dbReference>
<dbReference type="AlphaFoldDB" id="A0A5M9ZVV3"/>
<evidence type="ECO:0000313" key="2">
    <source>
        <dbReference type="Proteomes" id="UP000412028"/>
    </source>
</evidence>